<dbReference type="eggNOG" id="COG4897">
    <property type="taxonomic scope" value="Bacteria"/>
</dbReference>
<evidence type="ECO:0000256" key="1">
    <source>
        <dbReference type="SAM" id="Phobius"/>
    </source>
</evidence>
<proteinExistence type="predicted"/>
<keyword evidence="1" id="KW-0472">Membrane</keyword>
<dbReference type="InterPro" id="IPR019242">
    <property type="entry name" value="DUF2198"/>
</dbReference>
<sequence>MLIWMVLAAFFPCILVVMFSFLTRNKWVGTIVALALIGGSIYKGFFHSQWIIFIDVISLLAGYVIVDTLKYHRKKEDE</sequence>
<evidence type="ECO:0008006" key="4">
    <source>
        <dbReference type="Google" id="ProtNLM"/>
    </source>
</evidence>
<accession>K9AMA3</accession>
<keyword evidence="3" id="KW-1185">Reference proteome</keyword>
<dbReference type="AlphaFoldDB" id="K9AMA3"/>
<feature type="transmembrane region" description="Helical" evidence="1">
    <location>
        <begin position="51"/>
        <end position="69"/>
    </location>
</feature>
<evidence type="ECO:0000313" key="3">
    <source>
        <dbReference type="Proteomes" id="UP000009885"/>
    </source>
</evidence>
<gene>
    <name evidence="2" type="ORF">C273_04835</name>
</gene>
<dbReference type="RefSeq" id="WP_009383067.1">
    <property type="nucleotide sequence ID" value="NZ_AMSQ01000006.1"/>
</dbReference>
<dbReference type="OrthoDB" id="2454250at2"/>
<feature type="transmembrane region" description="Helical" evidence="1">
    <location>
        <begin position="6"/>
        <end position="22"/>
    </location>
</feature>
<keyword evidence="1" id="KW-0812">Transmembrane</keyword>
<dbReference type="STRING" id="1229783.C273_04835"/>
<reference evidence="2 3" key="1">
    <citation type="journal article" date="2013" name="Genome Announc.">
        <title>Genome Sequence of Staphylococcus massiliensis Strain S46, Isolated from the Surface of Healthy Human Skin.</title>
        <authorList>
            <person name="Srivastav R."/>
            <person name="Singh A."/>
            <person name="Jangir P.K."/>
            <person name="Kumari C."/>
            <person name="Muduli S."/>
            <person name="Sharma R."/>
        </authorList>
    </citation>
    <scope>NUCLEOTIDE SEQUENCE [LARGE SCALE GENOMIC DNA]</scope>
    <source>
        <strain evidence="2 3">S46</strain>
    </source>
</reference>
<keyword evidence="1" id="KW-1133">Transmembrane helix</keyword>
<dbReference type="Pfam" id="PF09964">
    <property type="entry name" value="DUF2198"/>
    <property type="match status" value="1"/>
</dbReference>
<dbReference type="EMBL" id="AMSQ01000006">
    <property type="protein sequence ID" value="EKU48508.1"/>
    <property type="molecule type" value="Genomic_DNA"/>
</dbReference>
<dbReference type="Proteomes" id="UP000009885">
    <property type="component" value="Unassembled WGS sequence"/>
</dbReference>
<comment type="caution">
    <text evidence="2">The sequence shown here is derived from an EMBL/GenBank/DDBJ whole genome shotgun (WGS) entry which is preliminary data.</text>
</comment>
<name>K9AMA3_9STAP</name>
<organism evidence="2 3">
    <name type="scientific">Staphylococcus massiliensis S46</name>
    <dbReference type="NCBI Taxonomy" id="1229783"/>
    <lineage>
        <taxon>Bacteria</taxon>
        <taxon>Bacillati</taxon>
        <taxon>Bacillota</taxon>
        <taxon>Bacilli</taxon>
        <taxon>Bacillales</taxon>
        <taxon>Staphylococcaceae</taxon>
        <taxon>Staphylococcus</taxon>
    </lineage>
</organism>
<evidence type="ECO:0000313" key="2">
    <source>
        <dbReference type="EMBL" id="EKU48508.1"/>
    </source>
</evidence>
<protein>
    <recommendedName>
        <fullName evidence="4">Protein CsbA</fullName>
    </recommendedName>
</protein>
<dbReference type="PATRIC" id="fig|1229783.3.peg.975"/>